<dbReference type="EMBL" id="JARBHB010000004">
    <property type="protein sequence ID" value="KAJ8887155.1"/>
    <property type="molecule type" value="Genomic_DNA"/>
</dbReference>
<sequence length="736" mass="82821">MTLLLGAPQSHSLHNFRDLNSSPRYHISRLLTAWSLEPMRVIEVSMEWRRNEGAGEKGGPEKTRRPTALSGTIPKCENFVTWPVIEPRPPWWEASRLTQREERKKNLAVNRAVCLTLSTGKVRERLVVQNLVKVMNEKTVVLQYRQLAKVYVGGIVRHVFDVGWCSMLQWSESIAIARLSSRAITWKVNRPKSTVAFILRKWKVDENCANAAHSGQPPIVVVRNCRTLKHEIVKNMAQPMATIRQKFHAATEMPTDLDISEEQLHISSISRQAIKLGDSGGIWTVVTGHWSSGNRFCGVMSRGLHFSGPMDMYGCGIYPGNGFCWCDDNARCHVSRATRQWYADNNVRQLDWSAQSPDLNPIEHLWDKLDRRMRARQALPESIAQLMKWLQEEWQRIPMDVLQTLVESMPDRVAAVVAARVRWQCNYPSCLVWASPAYEGTVKETTVAHQPLCLVYPPSAGVSLVGLLVVYLRRDENVIYIGTCEHSALFSQRSVKVSVELSNHITQPKWHNGCGSILTIDVACQGDPVLRFLGSGEPLPGANINLGCNIPIGFTDHEILLLLAIPSQGGELGLLAKRTLISKSTMVQDPEDLVNTFAKHYAEMFVQSPPNVISKFEYCSVIWNYITTTDSRRLEIEAIPVYYPSPNVSRPATQLSEEEQVKIAKRIGLIQHLPTGTYDGCKKNREPINTNPKLTILLSTKVMLEGESRVGQSKKKGKWNCVTKEDAVVALPLSVR</sequence>
<dbReference type="PANTHER" id="PTHR46359:SF2">
    <property type="entry name" value="GEO07743P1"/>
    <property type="match status" value="1"/>
</dbReference>
<evidence type="ECO:0000313" key="2">
    <source>
        <dbReference type="Proteomes" id="UP001159363"/>
    </source>
</evidence>
<comment type="caution">
    <text evidence="1">The sequence shown here is derived from an EMBL/GenBank/DDBJ whole genome shotgun (WGS) entry which is preliminary data.</text>
</comment>
<keyword evidence="2" id="KW-1185">Reference proteome</keyword>
<proteinExistence type="predicted"/>
<name>A0ABQ9HSS5_9NEOP</name>
<reference evidence="1 2" key="1">
    <citation type="submission" date="2023-02" db="EMBL/GenBank/DDBJ databases">
        <title>LHISI_Scaffold_Assembly.</title>
        <authorList>
            <person name="Stuart O.P."/>
            <person name="Cleave R."/>
            <person name="Magrath M.J.L."/>
            <person name="Mikheyev A.S."/>
        </authorList>
    </citation>
    <scope>NUCLEOTIDE SEQUENCE [LARGE SCALE GENOMIC DNA]</scope>
    <source>
        <strain evidence="1">Daus_M_001</strain>
        <tissue evidence="1">Leg muscle</tissue>
    </source>
</reference>
<dbReference type="PANTHER" id="PTHR46359">
    <property type="entry name" value="GEO07743P1"/>
    <property type="match status" value="1"/>
</dbReference>
<dbReference type="InterPro" id="IPR052804">
    <property type="entry name" value="UEC_component"/>
</dbReference>
<dbReference type="InterPro" id="IPR036397">
    <property type="entry name" value="RNaseH_sf"/>
</dbReference>
<dbReference type="Gene3D" id="3.30.420.10">
    <property type="entry name" value="Ribonuclease H-like superfamily/Ribonuclease H"/>
    <property type="match status" value="1"/>
</dbReference>
<protein>
    <submittedName>
        <fullName evidence="1">Uncharacterized protein</fullName>
    </submittedName>
</protein>
<dbReference type="Proteomes" id="UP001159363">
    <property type="component" value="Chromosome X"/>
</dbReference>
<organism evidence="1 2">
    <name type="scientific">Dryococelus australis</name>
    <dbReference type="NCBI Taxonomy" id="614101"/>
    <lineage>
        <taxon>Eukaryota</taxon>
        <taxon>Metazoa</taxon>
        <taxon>Ecdysozoa</taxon>
        <taxon>Arthropoda</taxon>
        <taxon>Hexapoda</taxon>
        <taxon>Insecta</taxon>
        <taxon>Pterygota</taxon>
        <taxon>Neoptera</taxon>
        <taxon>Polyneoptera</taxon>
        <taxon>Phasmatodea</taxon>
        <taxon>Verophasmatodea</taxon>
        <taxon>Anareolatae</taxon>
        <taxon>Phasmatidae</taxon>
        <taxon>Eurycanthinae</taxon>
        <taxon>Dryococelus</taxon>
    </lineage>
</organism>
<gene>
    <name evidence="1" type="ORF">PR048_013370</name>
</gene>
<evidence type="ECO:0000313" key="1">
    <source>
        <dbReference type="EMBL" id="KAJ8887155.1"/>
    </source>
</evidence>
<accession>A0ABQ9HSS5</accession>